<keyword evidence="1" id="KW-0808">Transferase</keyword>
<evidence type="ECO:0000313" key="2">
    <source>
        <dbReference type="Proteomes" id="UP001050975"/>
    </source>
</evidence>
<keyword evidence="1" id="KW-0723">Serine/threonine-protein kinase</keyword>
<reference evidence="1" key="1">
    <citation type="submission" date="2019-10" db="EMBL/GenBank/DDBJ databases">
        <title>Draft genome sequece of Microseira wollei NIES-4236.</title>
        <authorList>
            <person name="Yamaguchi H."/>
            <person name="Suzuki S."/>
            <person name="Kawachi M."/>
        </authorList>
    </citation>
    <scope>NUCLEOTIDE SEQUENCE</scope>
    <source>
        <strain evidence="1">NIES-4236</strain>
    </source>
</reference>
<dbReference type="EMBL" id="BLAY01000086">
    <property type="protein sequence ID" value="GET40291.1"/>
    <property type="molecule type" value="Genomic_DNA"/>
</dbReference>
<dbReference type="AlphaFoldDB" id="A0AAV3XFT0"/>
<dbReference type="RefSeq" id="WP_226586130.1">
    <property type="nucleotide sequence ID" value="NZ_BLAY01000086.1"/>
</dbReference>
<keyword evidence="1" id="KW-0418">Kinase</keyword>
<sequence length="127" mass="14273">MGWASCLPLSFFLERSNRNISTLNLPGYVSPVIYFLSLGVVTLQEKLDLVNQMTPTLLNNRYKIIRALATGGFGHTFLAEDTYLPSRHHCVIKQLKPVSNHPLVTEVVIAAKIYYTPIEHPVGARHQ</sequence>
<comment type="caution">
    <text evidence="1">The sequence shown here is derived from an EMBL/GenBank/DDBJ whole genome shotgun (WGS) entry which is preliminary data.</text>
</comment>
<dbReference type="SUPFAM" id="SSF56112">
    <property type="entry name" value="Protein kinase-like (PK-like)"/>
    <property type="match status" value="1"/>
</dbReference>
<dbReference type="InterPro" id="IPR011009">
    <property type="entry name" value="Kinase-like_dom_sf"/>
</dbReference>
<gene>
    <name evidence="1" type="ORF">MiSe_51000</name>
</gene>
<dbReference type="Proteomes" id="UP001050975">
    <property type="component" value="Unassembled WGS sequence"/>
</dbReference>
<keyword evidence="2" id="KW-1185">Reference proteome</keyword>
<name>A0AAV3XFT0_9CYAN</name>
<dbReference type="Gene3D" id="3.30.200.20">
    <property type="entry name" value="Phosphorylase Kinase, domain 1"/>
    <property type="match status" value="1"/>
</dbReference>
<protein>
    <submittedName>
        <fullName evidence="1">Serine/threonine protein kinase, putative</fullName>
    </submittedName>
</protein>
<dbReference type="GO" id="GO:0004674">
    <property type="term" value="F:protein serine/threonine kinase activity"/>
    <property type="evidence" value="ECO:0007669"/>
    <property type="project" value="UniProtKB-KW"/>
</dbReference>
<proteinExistence type="predicted"/>
<organism evidence="1 2">
    <name type="scientific">Microseira wollei NIES-4236</name>
    <dbReference type="NCBI Taxonomy" id="2530354"/>
    <lineage>
        <taxon>Bacteria</taxon>
        <taxon>Bacillati</taxon>
        <taxon>Cyanobacteriota</taxon>
        <taxon>Cyanophyceae</taxon>
        <taxon>Oscillatoriophycideae</taxon>
        <taxon>Aerosakkonematales</taxon>
        <taxon>Aerosakkonemataceae</taxon>
        <taxon>Microseira</taxon>
    </lineage>
</organism>
<accession>A0AAV3XFT0</accession>
<evidence type="ECO:0000313" key="1">
    <source>
        <dbReference type="EMBL" id="GET40291.1"/>
    </source>
</evidence>